<protein>
    <submittedName>
        <fullName evidence="2">Type I addiction module toxin, SymE family</fullName>
    </submittedName>
</protein>
<reference evidence="2" key="2">
    <citation type="journal article" date="2021" name="PeerJ">
        <title>Extensive microbial diversity within the chicken gut microbiome revealed by metagenomics and culture.</title>
        <authorList>
            <person name="Gilroy R."/>
            <person name="Ravi A."/>
            <person name="Getino M."/>
            <person name="Pursley I."/>
            <person name="Horton D.L."/>
            <person name="Alikhan N.F."/>
            <person name="Baker D."/>
            <person name="Gharbi K."/>
            <person name="Hall N."/>
            <person name="Watson M."/>
            <person name="Adriaenssens E.M."/>
            <person name="Foster-Nyarko E."/>
            <person name="Jarju S."/>
            <person name="Secka A."/>
            <person name="Antonio M."/>
            <person name="Oren A."/>
            <person name="Chaudhuri R.R."/>
            <person name="La Ragione R."/>
            <person name="Hildebrand F."/>
            <person name="Pallen M.J."/>
        </authorList>
    </citation>
    <scope>NUCLEOTIDE SEQUENCE</scope>
    <source>
        <strain evidence="2">CHK188-20938</strain>
    </source>
</reference>
<dbReference type="GO" id="GO:0005737">
    <property type="term" value="C:cytoplasm"/>
    <property type="evidence" value="ECO:0007669"/>
    <property type="project" value="InterPro"/>
</dbReference>
<comment type="caution">
    <text evidence="2">The sequence shown here is derived from an EMBL/GenBank/DDBJ whole genome shotgun (WGS) entry which is preliminary data.</text>
</comment>
<proteinExistence type="predicted"/>
<dbReference type="Pfam" id="PF08845">
    <property type="entry name" value="SymE_toxin"/>
    <property type="match status" value="1"/>
</dbReference>
<evidence type="ECO:0000313" key="2">
    <source>
        <dbReference type="EMBL" id="HIV25283.1"/>
    </source>
</evidence>
<reference evidence="2" key="1">
    <citation type="submission" date="2020-10" db="EMBL/GenBank/DDBJ databases">
        <authorList>
            <person name="Gilroy R."/>
        </authorList>
    </citation>
    <scope>NUCLEOTIDE SEQUENCE</scope>
    <source>
        <strain evidence="2">CHK188-20938</strain>
    </source>
</reference>
<name>A0A9D1P468_9FIRM</name>
<dbReference type="GO" id="GO:0003723">
    <property type="term" value="F:RNA binding"/>
    <property type="evidence" value="ECO:0007669"/>
    <property type="project" value="InterPro"/>
</dbReference>
<organism evidence="2 3">
    <name type="scientific">Candidatus Scatomonas pullistercoris</name>
    <dbReference type="NCBI Taxonomy" id="2840920"/>
    <lineage>
        <taxon>Bacteria</taxon>
        <taxon>Bacillati</taxon>
        <taxon>Bacillota</taxon>
        <taxon>Clostridia</taxon>
        <taxon>Lachnospirales</taxon>
        <taxon>Lachnospiraceae</taxon>
        <taxon>Lachnospiraceae incertae sedis</taxon>
        <taxon>Candidatus Scatomonas</taxon>
    </lineage>
</organism>
<evidence type="ECO:0000259" key="1">
    <source>
        <dbReference type="Pfam" id="PF08845"/>
    </source>
</evidence>
<accession>A0A9D1P468</accession>
<dbReference type="EMBL" id="DVOO01000015">
    <property type="protein sequence ID" value="HIV25283.1"/>
    <property type="molecule type" value="Genomic_DNA"/>
</dbReference>
<feature type="domain" description="Toxin SymE-like" evidence="1">
    <location>
        <begin position="9"/>
        <end position="56"/>
    </location>
</feature>
<dbReference type="AlphaFoldDB" id="A0A9D1P468"/>
<gene>
    <name evidence="2" type="ORF">IAB71_05775</name>
</gene>
<evidence type="ECO:0000313" key="3">
    <source>
        <dbReference type="Proteomes" id="UP000824169"/>
    </source>
</evidence>
<dbReference type="InterPro" id="IPR014944">
    <property type="entry name" value="Toxin_SymE-like"/>
</dbReference>
<dbReference type="Proteomes" id="UP000824169">
    <property type="component" value="Unassembled WGS sequence"/>
</dbReference>
<dbReference type="GO" id="GO:0016788">
    <property type="term" value="F:hydrolase activity, acting on ester bonds"/>
    <property type="evidence" value="ECO:0007669"/>
    <property type="project" value="InterPro"/>
</dbReference>
<sequence length="65" mass="7498">MRDKKKHNLKVYGQSGYKYKDTPTIILMGQWLKEAGFDIGNRITLECDRGTIVIKATENCSDEFK</sequence>
<dbReference type="GO" id="GO:0016070">
    <property type="term" value="P:RNA metabolic process"/>
    <property type="evidence" value="ECO:0007669"/>
    <property type="project" value="InterPro"/>
</dbReference>